<keyword evidence="2" id="KW-1185">Reference proteome</keyword>
<protein>
    <submittedName>
        <fullName evidence="1">Uncharacterized protein</fullName>
    </submittedName>
</protein>
<name>A0A8T5US00_9EURY</name>
<dbReference type="RefSeq" id="WP_223792096.1">
    <property type="nucleotide sequence ID" value="NZ_JAIOUQ010000013.1"/>
</dbReference>
<gene>
    <name evidence="1" type="ORF">K8N75_10920</name>
</gene>
<evidence type="ECO:0000313" key="1">
    <source>
        <dbReference type="EMBL" id="MBZ2166548.1"/>
    </source>
</evidence>
<accession>A0A8T5US00</accession>
<sequence>MNQFELFIILDKAKTVPLEKAEIQELSQTSEIQEIMNQLGLVPGPVDIVRL</sequence>
<reference evidence="2" key="1">
    <citation type="journal article" date="2022" name="Microbiol. Resour. Announc.">
        <title>Draft Genome Sequence of a Methanogenic Archaeon from West Spitsbergen Permafrost.</title>
        <authorList>
            <person name="Trubitsyn V."/>
            <person name="Rivkina E."/>
            <person name="Shcherbakova V."/>
        </authorList>
    </citation>
    <scope>NUCLEOTIDE SEQUENCE [LARGE SCALE GENOMIC DNA]</scope>
    <source>
        <strain evidence="2">VT</strain>
    </source>
</reference>
<comment type="caution">
    <text evidence="1">The sequence shown here is derived from an EMBL/GenBank/DDBJ whole genome shotgun (WGS) entry which is preliminary data.</text>
</comment>
<dbReference type="EMBL" id="JAIOUQ010000013">
    <property type="protein sequence ID" value="MBZ2166548.1"/>
    <property type="molecule type" value="Genomic_DNA"/>
</dbReference>
<evidence type="ECO:0000313" key="2">
    <source>
        <dbReference type="Proteomes" id="UP000825933"/>
    </source>
</evidence>
<organism evidence="1 2">
    <name type="scientific">Methanobacterium spitsbergense</name>
    <dbReference type="NCBI Taxonomy" id="2874285"/>
    <lineage>
        <taxon>Archaea</taxon>
        <taxon>Methanobacteriati</taxon>
        <taxon>Methanobacteriota</taxon>
        <taxon>Methanomada group</taxon>
        <taxon>Methanobacteria</taxon>
        <taxon>Methanobacteriales</taxon>
        <taxon>Methanobacteriaceae</taxon>
        <taxon>Methanobacterium</taxon>
    </lineage>
</organism>
<dbReference type="AlphaFoldDB" id="A0A8T5US00"/>
<dbReference type="Proteomes" id="UP000825933">
    <property type="component" value="Unassembled WGS sequence"/>
</dbReference>
<proteinExistence type="predicted"/>